<name>A0A927CC56_9BACL</name>
<feature type="transmembrane region" description="Helical" evidence="1">
    <location>
        <begin position="12"/>
        <end position="35"/>
    </location>
</feature>
<gene>
    <name evidence="2" type="ORF">IDH45_18390</name>
</gene>
<reference evidence="2" key="1">
    <citation type="submission" date="2020-09" db="EMBL/GenBank/DDBJ databases">
        <title>A novel bacterium of genus Paenibacillus, isolated from South China Sea.</title>
        <authorList>
            <person name="Huang H."/>
            <person name="Mo K."/>
            <person name="Hu Y."/>
        </authorList>
    </citation>
    <scope>NUCLEOTIDE SEQUENCE</scope>
    <source>
        <strain evidence="2">IB182363</strain>
    </source>
</reference>
<keyword evidence="1" id="KW-1133">Transmembrane helix</keyword>
<proteinExistence type="predicted"/>
<evidence type="ECO:0000313" key="3">
    <source>
        <dbReference type="Proteomes" id="UP000639396"/>
    </source>
</evidence>
<sequence>MTGRTIGFLALRLLSVYLFIQAISWASNLLGFVYVSSPAIAGGPGTSGLLLLSVGPSVLFLLASLFFWFRTEKLVGHFTLRDAAEPDDNRHSRFFELALMVAGTILVAVSIPELFAILHNTALIGIDPVMDNPKVRYEIGFAAAKLVTKLLLGMLLVFRSKAIVARLNKWRDR</sequence>
<accession>A0A927CC56</accession>
<dbReference type="RefSeq" id="WP_190929591.1">
    <property type="nucleotide sequence ID" value="NZ_JACXJA010000024.1"/>
</dbReference>
<dbReference type="EMBL" id="JACXJA010000024">
    <property type="protein sequence ID" value="MBD2863963.1"/>
    <property type="molecule type" value="Genomic_DNA"/>
</dbReference>
<keyword evidence="1" id="KW-0472">Membrane</keyword>
<feature type="transmembrane region" description="Helical" evidence="1">
    <location>
        <begin position="47"/>
        <end position="69"/>
    </location>
</feature>
<evidence type="ECO:0000256" key="1">
    <source>
        <dbReference type="SAM" id="Phobius"/>
    </source>
</evidence>
<dbReference type="Proteomes" id="UP000639396">
    <property type="component" value="Unassembled WGS sequence"/>
</dbReference>
<feature type="transmembrane region" description="Helical" evidence="1">
    <location>
        <begin position="139"/>
        <end position="158"/>
    </location>
</feature>
<evidence type="ECO:0000313" key="2">
    <source>
        <dbReference type="EMBL" id="MBD2863963.1"/>
    </source>
</evidence>
<dbReference type="AlphaFoldDB" id="A0A927CC56"/>
<protein>
    <submittedName>
        <fullName evidence="2">Uncharacterized protein</fullName>
    </submittedName>
</protein>
<organism evidence="2 3">
    <name type="scientific">Paenibacillus oceani</name>
    <dbReference type="NCBI Taxonomy" id="2772510"/>
    <lineage>
        <taxon>Bacteria</taxon>
        <taxon>Bacillati</taxon>
        <taxon>Bacillota</taxon>
        <taxon>Bacilli</taxon>
        <taxon>Bacillales</taxon>
        <taxon>Paenibacillaceae</taxon>
        <taxon>Paenibacillus</taxon>
    </lineage>
</organism>
<feature type="transmembrane region" description="Helical" evidence="1">
    <location>
        <begin position="97"/>
        <end position="119"/>
    </location>
</feature>
<keyword evidence="1" id="KW-0812">Transmembrane</keyword>
<comment type="caution">
    <text evidence="2">The sequence shown here is derived from an EMBL/GenBank/DDBJ whole genome shotgun (WGS) entry which is preliminary data.</text>
</comment>
<keyword evidence="3" id="KW-1185">Reference proteome</keyword>